<dbReference type="Gene3D" id="3.30.2350.20">
    <property type="entry name" value="TruD, catalytic domain"/>
    <property type="match status" value="3"/>
</dbReference>
<feature type="compositionally biased region" description="Polar residues" evidence="3">
    <location>
        <begin position="713"/>
        <end position="724"/>
    </location>
</feature>
<feature type="domain" description="TRUD" evidence="4">
    <location>
        <begin position="414"/>
        <end position="680"/>
    </location>
</feature>
<feature type="region of interest" description="Disordered" evidence="3">
    <location>
        <begin position="247"/>
        <end position="275"/>
    </location>
</feature>
<feature type="compositionally biased region" description="Low complexity" evidence="3">
    <location>
        <begin position="142"/>
        <end position="151"/>
    </location>
</feature>
<evidence type="ECO:0000256" key="1">
    <source>
        <dbReference type="ARBA" id="ARBA00007953"/>
    </source>
</evidence>
<dbReference type="GO" id="GO:0005634">
    <property type="term" value="C:nucleus"/>
    <property type="evidence" value="ECO:0007669"/>
    <property type="project" value="TreeGrafter"/>
</dbReference>
<keyword evidence="6" id="KW-1185">Reference proteome</keyword>
<feature type="compositionally biased region" description="Low complexity" evidence="3">
    <location>
        <begin position="919"/>
        <end position="931"/>
    </location>
</feature>
<comment type="similarity">
    <text evidence="1">Belongs to the pseudouridine synthase TruD family.</text>
</comment>
<sequence length="982" mass="108450">MAAPSNRTPLEEVNQSNNNVDTGNQVVDELRSANEVLRELELGILYYVNPLNTGFCGIFKHRFSDFLVHEIAPDGSIVRLTDDGAPAFNPLSPEKSSSSGFVSQDVRNYMADSFKDKPIPDASLETGHSSSSDAPATAKSNGGSEPESSPSQDNQAPPPVEADPDVPLNRNIISSYFGSDVTERVFALYRAIVAKPNARASEFKSFDSDSITDRERRTIIHQDVRKIFHGLLETRAMSLGKIRISAAGRANPRSKAANPSPRNQNSRNQNNKQMRGKVSWNELGGEYLHFTLYKENKDTMEVLNIVARLLKVGIKDFAFAGTKDRRAATTQRVSVLRQHGDNLAWQNRNLWWGRMGNFKHEKYELKLGELQGNHFTITLRDCHFEFEEGLDINEKAILAQNIVHMSTQALLANGFLNYFGLQRFGTFGVGTDAIGMLILQNKFKEATDAILSFSEESLAHSKQKTGPGQKINQDDIARTAAIHLFKSGGNSKEALSKMPRRFTAESCVIRHLSSQKLDYIGALLSIPRNLRTMYVHAYQSRVWNFIVSERWSRYGCKVIEGDLILVDSRAALAAANRDEVDDSGEVVVHAHAGDAAYSKDDTFQRARALSVKEAASGLYTIFDIVLPLPGFDMEYPLNDIGDFYKEYMGSDEGGGLDPANMRRPNRDFSLSGSYRKFISKVGDDLSFEVRAYHNDIEQMVETDVEMLDKSKPARSSHSGKSQKLNRQDPTEDKPLIKWEDNTGKENMLPSKHQDESKRMRGLYVGTAAHNAWVSAPETIQAQDKALAEVAALKRADPSQLPTMKDTFVETSVVDESRRTGTKAVVIHESAVVGADKSMENGVVVVVSDIEHPDTPVIMSPHLPAAPPSTPATACIGIDLATSKPEFSSLDSITEQDVLKRIPSSFSIVSSSSHEESAAEEMSSVESESDVSTTAKVQQAPTMVGVILKFSLGSSQYATMVLRELMKAGGLKNYQTEFTTVPK</sequence>
<dbReference type="OrthoDB" id="447290at2759"/>
<feature type="region of interest" description="Disordered" evidence="3">
    <location>
        <begin position="1"/>
        <end position="22"/>
    </location>
</feature>
<accession>A0A9P8C8D1</accession>
<reference evidence="5" key="1">
    <citation type="journal article" date="2021" name="IMA Fungus">
        <title>Genomic characterization of three marine fungi, including Emericellopsis atlantica sp. nov. with signatures of a generalist lifestyle and marine biomass degradation.</title>
        <authorList>
            <person name="Hagestad O.C."/>
            <person name="Hou L."/>
            <person name="Andersen J.H."/>
            <person name="Hansen E.H."/>
            <person name="Altermark B."/>
            <person name="Li C."/>
            <person name="Kuhnert E."/>
            <person name="Cox R.J."/>
            <person name="Crous P.W."/>
            <person name="Spatafora J.W."/>
            <person name="Lail K."/>
            <person name="Amirebrahimi M."/>
            <person name="Lipzen A."/>
            <person name="Pangilinan J."/>
            <person name="Andreopoulos W."/>
            <person name="Hayes R.D."/>
            <person name="Ng V."/>
            <person name="Grigoriev I.V."/>
            <person name="Jackson S.A."/>
            <person name="Sutton T.D.S."/>
            <person name="Dobson A.D.W."/>
            <person name="Rama T."/>
        </authorList>
    </citation>
    <scope>NUCLEOTIDE SEQUENCE</scope>
    <source>
        <strain evidence="5">TRa018bII</strain>
    </source>
</reference>
<evidence type="ECO:0000259" key="4">
    <source>
        <dbReference type="PROSITE" id="PS50984"/>
    </source>
</evidence>
<dbReference type="Pfam" id="PF01142">
    <property type="entry name" value="TruD"/>
    <property type="match status" value="1"/>
</dbReference>
<dbReference type="PIRSF" id="PIRSF037016">
    <property type="entry name" value="Pseudouridin_synth_euk_prd"/>
    <property type="match status" value="1"/>
</dbReference>
<dbReference type="InterPro" id="IPR042214">
    <property type="entry name" value="TruD_catalytic"/>
</dbReference>
<dbReference type="PROSITE" id="PS50984">
    <property type="entry name" value="TRUD"/>
    <property type="match status" value="1"/>
</dbReference>
<proteinExistence type="inferred from homology"/>
<dbReference type="EMBL" id="MU251390">
    <property type="protein sequence ID" value="KAG9237285.1"/>
    <property type="molecule type" value="Genomic_DNA"/>
</dbReference>
<dbReference type="NCBIfam" id="TIGR00094">
    <property type="entry name" value="tRNA_TruD_broad"/>
    <property type="match status" value="1"/>
</dbReference>
<dbReference type="GO" id="GO:0003723">
    <property type="term" value="F:RNA binding"/>
    <property type="evidence" value="ECO:0007669"/>
    <property type="project" value="InterPro"/>
</dbReference>
<feature type="compositionally biased region" description="Basic and acidic residues" evidence="3">
    <location>
        <begin position="725"/>
        <end position="743"/>
    </location>
</feature>
<dbReference type="Proteomes" id="UP000824998">
    <property type="component" value="Unassembled WGS sequence"/>
</dbReference>
<gene>
    <name evidence="5" type="ORF">BJ875DRAFT_370391</name>
</gene>
<evidence type="ECO:0000256" key="2">
    <source>
        <dbReference type="ARBA" id="ARBA00023235"/>
    </source>
</evidence>
<dbReference type="GO" id="GO:0009982">
    <property type="term" value="F:pseudouridine synthase activity"/>
    <property type="evidence" value="ECO:0007669"/>
    <property type="project" value="InterPro"/>
</dbReference>
<evidence type="ECO:0000313" key="6">
    <source>
        <dbReference type="Proteomes" id="UP000824998"/>
    </source>
</evidence>
<comment type="caution">
    <text evidence="5">The sequence shown here is derived from an EMBL/GenBank/DDBJ whole genome shotgun (WGS) entry which is preliminary data.</text>
</comment>
<feature type="region of interest" description="Disordered" evidence="3">
    <location>
        <begin position="707"/>
        <end position="756"/>
    </location>
</feature>
<dbReference type="AlphaFoldDB" id="A0A9P8C8D1"/>
<keyword evidence="2" id="KW-0413">Isomerase</keyword>
<dbReference type="PANTHER" id="PTHR13326">
    <property type="entry name" value="TRNA PSEUDOURIDINE SYNTHASE D"/>
    <property type="match status" value="1"/>
</dbReference>
<feature type="compositionally biased region" description="Polar residues" evidence="3">
    <location>
        <begin position="126"/>
        <end position="141"/>
    </location>
</feature>
<dbReference type="CDD" id="cd02576">
    <property type="entry name" value="PseudoU_synth_ScPUS7"/>
    <property type="match status" value="1"/>
</dbReference>
<dbReference type="SUPFAM" id="SSF55120">
    <property type="entry name" value="Pseudouridine synthase"/>
    <property type="match status" value="1"/>
</dbReference>
<protein>
    <submittedName>
        <fullName evidence="5">Multisubstrate pseudouridine synthase 7</fullName>
    </submittedName>
</protein>
<evidence type="ECO:0000313" key="5">
    <source>
        <dbReference type="EMBL" id="KAG9237285.1"/>
    </source>
</evidence>
<evidence type="ECO:0000256" key="3">
    <source>
        <dbReference type="SAM" id="MobiDB-lite"/>
    </source>
</evidence>
<dbReference type="InterPro" id="IPR020103">
    <property type="entry name" value="PsdUridine_synth_cat_dom_sf"/>
</dbReference>
<feature type="compositionally biased region" description="Low complexity" evidence="3">
    <location>
        <begin position="258"/>
        <end position="271"/>
    </location>
</feature>
<dbReference type="GO" id="GO:0001522">
    <property type="term" value="P:pseudouridine synthesis"/>
    <property type="evidence" value="ECO:0007669"/>
    <property type="project" value="InterPro"/>
</dbReference>
<dbReference type="PANTHER" id="PTHR13326:SF21">
    <property type="entry name" value="PSEUDOURIDYLATE SYNTHASE PUS7L"/>
    <property type="match status" value="1"/>
</dbReference>
<feature type="region of interest" description="Disordered" evidence="3">
    <location>
        <begin position="114"/>
        <end position="167"/>
    </location>
</feature>
<dbReference type="InterPro" id="IPR001656">
    <property type="entry name" value="PsdUridine_synth_TruD"/>
</dbReference>
<organism evidence="5 6">
    <name type="scientific">Amylocarpus encephaloides</name>
    <dbReference type="NCBI Taxonomy" id="45428"/>
    <lineage>
        <taxon>Eukaryota</taxon>
        <taxon>Fungi</taxon>
        <taxon>Dikarya</taxon>
        <taxon>Ascomycota</taxon>
        <taxon>Pezizomycotina</taxon>
        <taxon>Leotiomycetes</taxon>
        <taxon>Helotiales</taxon>
        <taxon>Helotiales incertae sedis</taxon>
        <taxon>Amylocarpus</taxon>
    </lineage>
</organism>
<name>A0A9P8C8D1_9HELO</name>
<feature type="region of interest" description="Disordered" evidence="3">
    <location>
        <begin position="909"/>
        <end position="933"/>
    </location>
</feature>
<dbReference type="InterPro" id="IPR011760">
    <property type="entry name" value="PsdUridine_synth_TruD_insert"/>
</dbReference>